<name>A0ABU0IMY4_9CAUL</name>
<keyword evidence="3" id="KW-1185">Reference proteome</keyword>
<accession>A0ABU0IMY4</accession>
<reference evidence="2 3" key="1">
    <citation type="submission" date="2023-07" db="EMBL/GenBank/DDBJ databases">
        <title>Genomic Encyclopedia of Type Strains, Phase IV (KMG-IV): sequencing the most valuable type-strain genomes for metagenomic binning, comparative biology and taxonomic classification.</title>
        <authorList>
            <person name="Goeker M."/>
        </authorList>
    </citation>
    <scope>NUCLEOTIDE SEQUENCE [LARGE SCALE GENOMIC DNA]</scope>
    <source>
        <strain evidence="2 3">DSM 18695</strain>
    </source>
</reference>
<sequence length="296" mass="32509">MYRVVEGKDRAVGRLTGQFCLDWIIAGGRLFGGEAMLGVAFMTLLRANIRDLGADPELNGRSTEAGPPRIPISARALAESLSISRETARRYVARLTDMGFCQKTDAGLFASPGALNRPEVRVLASETMALLDWLLVHLAELAGEAPGERLTAARSPMGLMVACDFVLRWAELIARPSQKFQPIVLTFQAILQGNIGHMIDDPGLRERYANDPPPDELRRPVTAQAVARVLGASREAVRTHIQIMKGAGYIARVKGGMIVPRQHFFYEGHLAVFRADLNNLRRMLGQLRDFGLLVPA</sequence>
<dbReference type="InterPro" id="IPR013196">
    <property type="entry name" value="HTH_11"/>
</dbReference>
<dbReference type="Pfam" id="PF08279">
    <property type="entry name" value="HTH_11"/>
    <property type="match status" value="1"/>
</dbReference>
<feature type="domain" description="HTH crp-type" evidence="1">
    <location>
        <begin position="213"/>
        <end position="261"/>
    </location>
</feature>
<dbReference type="Proteomes" id="UP001228905">
    <property type="component" value="Unassembled WGS sequence"/>
</dbReference>
<feature type="domain" description="HTH crp-type" evidence="1">
    <location>
        <begin position="64"/>
        <end position="124"/>
    </location>
</feature>
<dbReference type="SUPFAM" id="SSF46785">
    <property type="entry name" value="Winged helix' DNA-binding domain"/>
    <property type="match status" value="2"/>
</dbReference>
<proteinExistence type="predicted"/>
<comment type="caution">
    <text evidence="2">The sequence shown here is derived from an EMBL/GenBank/DDBJ whole genome shotgun (WGS) entry which is preliminary data.</text>
</comment>
<dbReference type="RefSeq" id="WP_307347201.1">
    <property type="nucleotide sequence ID" value="NZ_JAUSVS010000002.1"/>
</dbReference>
<protein>
    <submittedName>
        <fullName evidence="2">Biotin operon repressor</fullName>
    </submittedName>
</protein>
<dbReference type="EMBL" id="JAUSVS010000002">
    <property type="protein sequence ID" value="MDQ0463375.1"/>
    <property type="molecule type" value="Genomic_DNA"/>
</dbReference>
<evidence type="ECO:0000259" key="1">
    <source>
        <dbReference type="SMART" id="SM00419"/>
    </source>
</evidence>
<dbReference type="InterPro" id="IPR012318">
    <property type="entry name" value="HTH_CRP"/>
</dbReference>
<gene>
    <name evidence="2" type="ORF">QO010_001146</name>
</gene>
<evidence type="ECO:0000313" key="2">
    <source>
        <dbReference type="EMBL" id="MDQ0463375.1"/>
    </source>
</evidence>
<organism evidence="2 3">
    <name type="scientific">Caulobacter ginsengisoli</name>
    <dbReference type="NCBI Taxonomy" id="400775"/>
    <lineage>
        <taxon>Bacteria</taxon>
        <taxon>Pseudomonadati</taxon>
        <taxon>Pseudomonadota</taxon>
        <taxon>Alphaproteobacteria</taxon>
        <taxon>Caulobacterales</taxon>
        <taxon>Caulobacteraceae</taxon>
        <taxon>Caulobacter</taxon>
    </lineage>
</organism>
<dbReference type="SMART" id="SM00419">
    <property type="entry name" value="HTH_CRP"/>
    <property type="match status" value="2"/>
</dbReference>
<evidence type="ECO:0000313" key="3">
    <source>
        <dbReference type="Proteomes" id="UP001228905"/>
    </source>
</evidence>
<dbReference type="InterPro" id="IPR036390">
    <property type="entry name" value="WH_DNA-bd_sf"/>
</dbReference>